<feature type="repeat" description="ANK" evidence="3">
    <location>
        <begin position="1320"/>
        <end position="1352"/>
    </location>
</feature>
<feature type="transmembrane region" description="Helical" evidence="5">
    <location>
        <begin position="142"/>
        <end position="163"/>
    </location>
</feature>
<reference evidence="6 7" key="1">
    <citation type="submission" date="2024-02" db="EMBL/GenBank/DDBJ databases">
        <title>Discinaceae phylogenomics.</title>
        <authorList>
            <person name="Dirks A.C."/>
            <person name="James T.Y."/>
        </authorList>
    </citation>
    <scope>NUCLEOTIDE SEQUENCE [LARGE SCALE GENOMIC DNA]</scope>
    <source>
        <strain evidence="6 7">ACD0624</strain>
    </source>
</reference>
<feature type="region of interest" description="Disordered" evidence="4">
    <location>
        <begin position="1156"/>
        <end position="1189"/>
    </location>
</feature>
<dbReference type="SMART" id="SM00248">
    <property type="entry name" value="ANK"/>
    <property type="match status" value="26"/>
</dbReference>
<evidence type="ECO:0000313" key="6">
    <source>
        <dbReference type="EMBL" id="KAL0632692.1"/>
    </source>
</evidence>
<feature type="repeat" description="ANK" evidence="3">
    <location>
        <begin position="1460"/>
        <end position="1492"/>
    </location>
</feature>
<keyword evidence="5" id="KW-0472">Membrane</keyword>
<evidence type="ECO:0000256" key="2">
    <source>
        <dbReference type="ARBA" id="ARBA00023043"/>
    </source>
</evidence>
<feature type="repeat" description="ANK" evidence="3">
    <location>
        <begin position="1737"/>
        <end position="1769"/>
    </location>
</feature>
<comment type="caution">
    <text evidence="6">The sequence shown here is derived from an EMBL/GenBank/DDBJ whole genome shotgun (WGS) entry which is preliminary data.</text>
</comment>
<dbReference type="PROSITE" id="PS50088">
    <property type="entry name" value="ANK_REPEAT"/>
    <property type="match status" value="23"/>
</dbReference>
<feature type="transmembrane region" description="Helical" evidence="5">
    <location>
        <begin position="274"/>
        <end position="299"/>
    </location>
</feature>
<dbReference type="InterPro" id="IPR051165">
    <property type="entry name" value="Multifunctional_ANK_Repeat"/>
</dbReference>
<feature type="repeat" description="ANK" evidence="3">
    <location>
        <begin position="1813"/>
        <end position="1845"/>
    </location>
</feature>
<evidence type="ECO:0000256" key="3">
    <source>
        <dbReference type="PROSITE-ProRule" id="PRU00023"/>
    </source>
</evidence>
<dbReference type="PANTHER" id="PTHR24123">
    <property type="entry name" value="ANKYRIN REPEAT-CONTAINING"/>
    <property type="match status" value="1"/>
</dbReference>
<gene>
    <name evidence="6" type="ORF">Q9L58_008413</name>
</gene>
<accession>A0ABR3G9Q8</accession>
<feature type="repeat" description="ANK" evidence="3">
    <location>
        <begin position="1921"/>
        <end position="1953"/>
    </location>
</feature>
<evidence type="ECO:0008006" key="8">
    <source>
        <dbReference type="Google" id="ProtNLM"/>
    </source>
</evidence>
<feature type="repeat" description="ANK" evidence="3">
    <location>
        <begin position="1495"/>
        <end position="1527"/>
    </location>
</feature>
<feature type="repeat" description="ANK" evidence="3">
    <location>
        <begin position="1702"/>
        <end position="1734"/>
    </location>
</feature>
<feature type="repeat" description="ANK" evidence="3">
    <location>
        <begin position="1250"/>
        <end position="1282"/>
    </location>
</feature>
<protein>
    <recommendedName>
        <fullName evidence="8">Ankyrin repeat protein</fullName>
    </recommendedName>
</protein>
<feature type="repeat" description="ANK" evidence="3">
    <location>
        <begin position="1390"/>
        <end position="1422"/>
    </location>
</feature>
<keyword evidence="5" id="KW-0812">Transmembrane</keyword>
<feature type="transmembrane region" description="Helical" evidence="5">
    <location>
        <begin position="311"/>
        <end position="333"/>
    </location>
</feature>
<dbReference type="Pfam" id="PF00023">
    <property type="entry name" value="Ank"/>
    <property type="match status" value="1"/>
</dbReference>
<keyword evidence="5" id="KW-1133">Transmembrane helix</keyword>
<feature type="region of interest" description="Disordered" evidence="4">
    <location>
        <begin position="1"/>
        <end position="21"/>
    </location>
</feature>
<dbReference type="InterPro" id="IPR036770">
    <property type="entry name" value="Ankyrin_rpt-contain_sf"/>
</dbReference>
<dbReference type="Pfam" id="PF12796">
    <property type="entry name" value="Ank_2"/>
    <property type="match status" value="12"/>
</dbReference>
<feature type="repeat" description="ANK" evidence="3">
    <location>
        <begin position="1667"/>
        <end position="1699"/>
    </location>
</feature>
<feature type="repeat" description="ANK" evidence="3">
    <location>
        <begin position="1059"/>
        <end position="1091"/>
    </location>
</feature>
<feature type="repeat" description="ANK" evidence="3">
    <location>
        <begin position="1772"/>
        <end position="1804"/>
    </location>
</feature>
<evidence type="ECO:0000313" key="7">
    <source>
        <dbReference type="Proteomes" id="UP001447188"/>
    </source>
</evidence>
<feature type="repeat" description="ANK" evidence="3">
    <location>
        <begin position="1883"/>
        <end position="1915"/>
    </location>
</feature>
<dbReference type="InterPro" id="IPR002110">
    <property type="entry name" value="Ankyrin_rpt"/>
</dbReference>
<evidence type="ECO:0000256" key="1">
    <source>
        <dbReference type="ARBA" id="ARBA00022737"/>
    </source>
</evidence>
<feature type="repeat" description="ANK" evidence="3">
    <location>
        <begin position="1024"/>
        <end position="1056"/>
    </location>
</feature>
<feature type="repeat" description="ANK" evidence="3">
    <location>
        <begin position="1094"/>
        <end position="1126"/>
    </location>
</feature>
<dbReference type="PANTHER" id="PTHR24123:SF33">
    <property type="entry name" value="PROTEIN HOS4"/>
    <property type="match status" value="1"/>
</dbReference>
<name>A0ABR3G9Q8_9PEZI</name>
<feature type="repeat" description="ANK" evidence="3">
    <location>
        <begin position="1355"/>
        <end position="1387"/>
    </location>
</feature>
<feature type="region of interest" description="Disordered" evidence="4">
    <location>
        <begin position="40"/>
        <end position="62"/>
    </location>
</feature>
<dbReference type="EMBL" id="JBBBZM010000156">
    <property type="protein sequence ID" value="KAL0632692.1"/>
    <property type="molecule type" value="Genomic_DNA"/>
</dbReference>
<keyword evidence="7" id="KW-1185">Reference proteome</keyword>
<sequence length="2056" mass="220179">MRASVDERGGSFKENYESASRDLSSDFLLLLVGVLETPGVAQSKERRPNSPKPQRPRTTYQHHGTANWRRFPVLQVAVIILSIAGTASSANATCTPPECAPAEGWDNFANNLGSDIAPLLALFGESVTTQYLNESFGILDSLIFALAPLGIITAIVAAIRVAGEPILRSLIGKAKESRGNVEADLMSSTSSDVCELWNGEGVVRVLGSPVLLQLVAVSGPAGEIETIYTFNEAVREEIYKVKGGNQDMNSERIWNLQNPPNLSLNVSITPMKHWILVVFVVLGVLLQGGVLVFAAIAQYKLRLQKNDLPPVAYGFPVFVIGTLSLAVGMFLCAHEVEISTIETTWVPQKNSGSVIWLQQGGQTVGDQRFESFSRVIRWSESDCAANKIITSSKLTQDTKKRRFYVMTAISTALVGFVVQFAGLRVMHSSVIVVQLGAVLIMTVVRSCAHIQRSAQNDIKDPDRVEGHELDWLAKEMAKCKRWEVITWPSDGRSVKESAPNVTAVKVMKTRARLAELSKDWKLEDRAKAKILRSAIETTINQISSTMTLNDTLKGDQFTWAVPVKTELEDGSLEESSINLVLTRKAGESRIWSPWETDERELEAVLCLWISTLTDDIRESTRENKPQLKNTRLFGLDTNEIKLDYNLWIDRGTTTKKEKLDPNKARYFGRVARDRAGGSERVAHDRPNTPPDYLCAESKREIELLCAQELYAVFMSELVHGITDVGGVTRKRVDNAADEEGSAGEKFHLHNSNLASLATIYKSCGLGTTEEAYFSIIPAFRAVKRLPEPRKASRKLEKDGLWDQATEIDLWLYKDPKDTQLKRRDTVIINGEIRNRLLRLTRGLAAGIAGGGESNAKLRKMWNAAYLRCEKLEEVSEERARSLVYLTTTCERIKPGTDLGTVFRLASDTLQKLDGKKKHTAEIVASLARFALEKELLSEAEILAKFLWVDMITRWEGSRMESNHFVLKLLMDVRRTRGHVLINTELKEYLSVQESRDRAAKTDVNTGVSTSDLEDVPLDFLSIRKYQTPLQMTAGAGYADLVTILLNAQADVNADPAKYSGRTALQAAAEAGDYKIMKSLLSRSADINAKPAKYSGRTALQAAAEAGHARIIRTLRYQGADVNAGPAEHSGRTALQAAAEAGHTEIVKFLLKSINTNTTPTQSRERIPSPLSTGEVKSPASGGKAAGPGRQLLRVSTGTQKIHPKADVNAAPATYSGRTALQAASGAGHIELVSLLLADGADINAPPAHSRGRTALQAAAEGGHADIVELLLKYGPDVNAKPAQYSGQTALQAAAGNGHERIVTRLLSAKANVNGEPAVHSGRTALQAAAEAGHINIVELLLKERADVDAEPAEHSGRTALQAAAGSGHEWVVTRLLLAKVNVNAEPATHFGRTALQAAAEAGNINIVELLLKESADVNGEPAEFSGRTALQAAAEAGHELILTRLLSAKANVNAEPAKFSGRTALQAASGAGHAEIIDLLLAAGADINALPAGDSGRTALQASAEAGLSDIVELLLEEKAEVDAKPATYSGRTALQAAAGAGHIAIVKRLLDAGANVDAKPASHSGRTALQASAEAGRTKIVDLLLGKADVNAEPALSSGQTAPQAAAGADHTEIVETLLEANVDAKPASHSGRTALQASAEAGRTKIVDLRPEKKADVNAEPALSSGRTALQAAAGAGHTEIVITLLEANANVDANPAEYSGRTALQAAAEAGFADIVELLLQKNADVNAAPGLVSGRTALQAAAGAGHIDIVERLLKAGAKFDAEPAVYSGRSALQAAIEAGHTRIVEIFLGCGAKVNIQPTPSQQAAEKDFQTPLQLAVEKAHLEIVKLLIKAKADVNTPPTQYAGRTALQTAAEAGYTEIVKLLLDNKADVNAEPAQSSGRTALQAAAEAGHLGIVNILLDKASAKADVNAAPAYYFGRTALQAAAGAGHVEIVIILLGAGAEVNAEPAEYSGRMALQAAVEAGHTKIVDLLLDKGANVRPISGIPLHSIAESRGYKEIVDLFSPPVSLVQPKTWNIERQQHKYRAITSDAELELSSSILFLKTNIGVLDCR</sequence>
<organism evidence="6 7">
    <name type="scientific">Discina gigas</name>
    <dbReference type="NCBI Taxonomy" id="1032678"/>
    <lineage>
        <taxon>Eukaryota</taxon>
        <taxon>Fungi</taxon>
        <taxon>Dikarya</taxon>
        <taxon>Ascomycota</taxon>
        <taxon>Pezizomycotina</taxon>
        <taxon>Pezizomycetes</taxon>
        <taxon>Pezizales</taxon>
        <taxon>Discinaceae</taxon>
        <taxon>Discina</taxon>
    </lineage>
</organism>
<feature type="compositionally biased region" description="Low complexity" evidence="4">
    <location>
        <begin position="1176"/>
        <end position="1188"/>
    </location>
</feature>
<feature type="repeat" description="ANK" evidence="3">
    <location>
        <begin position="1530"/>
        <end position="1562"/>
    </location>
</feature>
<dbReference type="Proteomes" id="UP001447188">
    <property type="component" value="Unassembled WGS sequence"/>
</dbReference>
<proteinExistence type="predicted"/>
<evidence type="ECO:0000256" key="4">
    <source>
        <dbReference type="SAM" id="MobiDB-lite"/>
    </source>
</evidence>
<feature type="repeat" description="ANK" evidence="3">
    <location>
        <begin position="1215"/>
        <end position="1247"/>
    </location>
</feature>
<dbReference type="PRINTS" id="PR01415">
    <property type="entry name" value="ANKYRIN"/>
</dbReference>
<feature type="transmembrane region" description="Helical" evidence="5">
    <location>
        <begin position="403"/>
        <end position="423"/>
    </location>
</feature>
<keyword evidence="2 3" id="KW-0040">ANK repeat</keyword>
<feature type="repeat" description="ANK" evidence="3">
    <location>
        <begin position="1848"/>
        <end position="1880"/>
    </location>
</feature>
<feature type="repeat" description="ANK" evidence="3">
    <location>
        <begin position="1129"/>
        <end position="1151"/>
    </location>
</feature>
<feature type="repeat" description="ANK" evidence="3">
    <location>
        <begin position="1285"/>
        <end position="1317"/>
    </location>
</feature>
<dbReference type="SUPFAM" id="SSF48403">
    <property type="entry name" value="Ankyrin repeat"/>
    <property type="match status" value="3"/>
</dbReference>
<evidence type="ECO:0000256" key="5">
    <source>
        <dbReference type="SAM" id="Phobius"/>
    </source>
</evidence>
<feature type="repeat" description="ANK" evidence="3">
    <location>
        <begin position="1425"/>
        <end position="1457"/>
    </location>
</feature>
<keyword evidence="1" id="KW-0677">Repeat</keyword>
<dbReference type="Gene3D" id="1.25.40.20">
    <property type="entry name" value="Ankyrin repeat-containing domain"/>
    <property type="match status" value="9"/>
</dbReference>
<feature type="repeat" description="ANK" evidence="3">
    <location>
        <begin position="1956"/>
        <end position="1988"/>
    </location>
</feature>
<dbReference type="PROSITE" id="PS50297">
    <property type="entry name" value="ANK_REP_REGION"/>
    <property type="match status" value="21"/>
</dbReference>